<dbReference type="PANTHER" id="PTHR30562:SF1">
    <property type="entry name" value="UVRABC SYSTEM PROTEIN C"/>
    <property type="match status" value="1"/>
</dbReference>
<dbReference type="GO" id="GO:0009381">
    <property type="term" value="F:excinuclease ABC activity"/>
    <property type="evidence" value="ECO:0007669"/>
    <property type="project" value="InterPro"/>
</dbReference>
<accession>A0A1F8EYI2</accession>
<dbReference type="SUPFAM" id="SSF82771">
    <property type="entry name" value="GIY-YIG endonuclease"/>
    <property type="match status" value="1"/>
</dbReference>
<feature type="domain" description="UvrC family homology region profile" evidence="9">
    <location>
        <begin position="249"/>
        <end position="375"/>
    </location>
</feature>
<proteinExistence type="predicted"/>
<keyword evidence="2" id="KW-0227">DNA damage</keyword>
<dbReference type="AlphaFoldDB" id="A0A1F8EYI2"/>
<sequence>MKINKKSDIMSNMRSLKQTIPQRCGVYFFRDKGGRILYIGKALNLRNRVSSYFKNNQTDTRVRNMVKIADRVTWQGSDSEIEALILESQLIKKHMPIFNIKLRDDKQYFYVAFTKEQFPKIFLTHQIQSAKYQKINTKFLGPFTDGAALKTTLRLFRRIFPYCTCKQKHNNYCLNYHIGKCPGFCCLKNKQEAAKSVSKQSEKRIYSKNIRPIKELLSGKRNTLIKNLKKEMSGYAKKEKFNKAIELREKVERLERIFENAQILQNSNILSRTDITGTKALEELKKILQLPKTPNRIEGYDISNIQGKFAVGAMVVFTNGQPDKNQYRKFKIRLDNEPNDIAMLKEIMMRRFRHPEWSSPDVIVIDGGTAQFNVALLTAPTQISVVALTKNERHRGERVYLSNKKRAMPLKDLPESVRNLILQVDAEAHRFAISYYRKLHRKTI</sequence>
<feature type="coiled-coil region" evidence="6">
    <location>
        <begin position="237"/>
        <end position="264"/>
    </location>
</feature>
<dbReference type="Pfam" id="PF01541">
    <property type="entry name" value="GIY-YIG"/>
    <property type="match status" value="1"/>
</dbReference>
<dbReference type="Proteomes" id="UP000177507">
    <property type="component" value="Unassembled WGS sequence"/>
</dbReference>
<name>A0A1F8EYI2_9BACT</name>
<evidence type="ECO:0000256" key="4">
    <source>
        <dbReference type="ARBA" id="ARBA00022881"/>
    </source>
</evidence>
<organism evidence="10 11">
    <name type="scientific">Candidatus Yanofskybacteria bacterium RIFCSPHIGHO2_01_FULL_44_17</name>
    <dbReference type="NCBI Taxonomy" id="1802668"/>
    <lineage>
        <taxon>Bacteria</taxon>
        <taxon>Candidatus Yanofskyibacteriota</taxon>
    </lineage>
</organism>
<dbReference type="PROSITE" id="PS50151">
    <property type="entry name" value="UVR"/>
    <property type="match status" value="1"/>
</dbReference>
<feature type="domain" description="UVR" evidence="7">
    <location>
        <begin position="222"/>
        <end position="257"/>
    </location>
</feature>
<evidence type="ECO:0000256" key="3">
    <source>
        <dbReference type="ARBA" id="ARBA00022769"/>
    </source>
</evidence>
<keyword evidence="5" id="KW-0234">DNA repair</keyword>
<dbReference type="InterPro" id="IPR036876">
    <property type="entry name" value="UVR_dom_sf"/>
</dbReference>
<dbReference type="PROSITE" id="PS50164">
    <property type="entry name" value="GIY_YIG"/>
    <property type="match status" value="1"/>
</dbReference>
<dbReference type="GO" id="GO:0006289">
    <property type="term" value="P:nucleotide-excision repair"/>
    <property type="evidence" value="ECO:0007669"/>
    <property type="project" value="InterPro"/>
</dbReference>
<dbReference type="Gene3D" id="3.30.420.340">
    <property type="entry name" value="UvrC, RNAse H endonuclease domain"/>
    <property type="match status" value="1"/>
</dbReference>
<comment type="caution">
    <text evidence="10">The sequence shown here is derived from an EMBL/GenBank/DDBJ whole genome shotgun (WGS) entry which is preliminary data.</text>
</comment>
<reference evidence="10 11" key="1">
    <citation type="journal article" date="2016" name="Nat. Commun.">
        <title>Thousands of microbial genomes shed light on interconnected biogeochemical processes in an aquifer system.</title>
        <authorList>
            <person name="Anantharaman K."/>
            <person name="Brown C.T."/>
            <person name="Hug L.A."/>
            <person name="Sharon I."/>
            <person name="Castelle C.J."/>
            <person name="Probst A.J."/>
            <person name="Thomas B.C."/>
            <person name="Singh A."/>
            <person name="Wilkins M.J."/>
            <person name="Karaoz U."/>
            <person name="Brodie E.L."/>
            <person name="Williams K.H."/>
            <person name="Hubbard S.S."/>
            <person name="Banfield J.F."/>
        </authorList>
    </citation>
    <scope>NUCLEOTIDE SEQUENCE [LARGE SCALE GENOMIC DNA]</scope>
</reference>
<dbReference type="InterPro" id="IPR001943">
    <property type="entry name" value="UVR_dom"/>
</dbReference>
<keyword evidence="6" id="KW-0175">Coiled coil</keyword>
<evidence type="ECO:0008006" key="12">
    <source>
        <dbReference type="Google" id="ProtNLM"/>
    </source>
</evidence>
<dbReference type="EMBL" id="MGJI01000009">
    <property type="protein sequence ID" value="OGN05400.1"/>
    <property type="molecule type" value="Genomic_DNA"/>
</dbReference>
<feature type="domain" description="GIY-YIG" evidence="8">
    <location>
        <begin position="22"/>
        <end position="100"/>
    </location>
</feature>
<dbReference type="InterPro" id="IPR050066">
    <property type="entry name" value="UvrABC_protein_C"/>
</dbReference>
<dbReference type="SUPFAM" id="SSF46600">
    <property type="entry name" value="C-terminal UvrC-binding domain of UvrB"/>
    <property type="match status" value="1"/>
</dbReference>
<dbReference type="CDD" id="cd10434">
    <property type="entry name" value="GIY-YIG_UvrC_Cho"/>
    <property type="match status" value="1"/>
</dbReference>
<protein>
    <recommendedName>
        <fullName evidence="12">Excinuclease ABC subunit C</fullName>
    </recommendedName>
</protein>
<evidence type="ECO:0000256" key="2">
    <source>
        <dbReference type="ARBA" id="ARBA00022763"/>
    </source>
</evidence>
<evidence type="ECO:0000256" key="5">
    <source>
        <dbReference type="ARBA" id="ARBA00023204"/>
    </source>
</evidence>
<dbReference type="InterPro" id="IPR038476">
    <property type="entry name" value="UvrC_RNase_H_dom_sf"/>
</dbReference>
<dbReference type="PANTHER" id="PTHR30562">
    <property type="entry name" value="UVRC/OXIDOREDUCTASE"/>
    <property type="match status" value="1"/>
</dbReference>
<evidence type="ECO:0000259" key="9">
    <source>
        <dbReference type="PROSITE" id="PS50165"/>
    </source>
</evidence>
<keyword evidence="1" id="KW-0963">Cytoplasm</keyword>
<dbReference type="FunFam" id="3.40.1440.10:FF:000001">
    <property type="entry name" value="UvrABC system protein C"/>
    <property type="match status" value="1"/>
</dbReference>
<dbReference type="InterPro" id="IPR001162">
    <property type="entry name" value="UvrC_RNase_H_dom"/>
</dbReference>
<keyword evidence="4" id="KW-0267">Excision nuclease</keyword>
<evidence type="ECO:0000256" key="1">
    <source>
        <dbReference type="ARBA" id="ARBA00022490"/>
    </source>
</evidence>
<dbReference type="GO" id="GO:0009380">
    <property type="term" value="C:excinuclease repair complex"/>
    <property type="evidence" value="ECO:0007669"/>
    <property type="project" value="TreeGrafter"/>
</dbReference>
<evidence type="ECO:0000313" key="11">
    <source>
        <dbReference type="Proteomes" id="UP000177507"/>
    </source>
</evidence>
<dbReference type="InterPro" id="IPR000305">
    <property type="entry name" value="GIY-YIG_endonuc"/>
</dbReference>
<evidence type="ECO:0000259" key="8">
    <source>
        <dbReference type="PROSITE" id="PS50164"/>
    </source>
</evidence>
<dbReference type="Pfam" id="PF08459">
    <property type="entry name" value="UvrC_RNaseH_dom"/>
    <property type="match status" value="1"/>
</dbReference>
<dbReference type="PROSITE" id="PS50165">
    <property type="entry name" value="UVRC"/>
    <property type="match status" value="1"/>
</dbReference>
<evidence type="ECO:0000259" key="7">
    <source>
        <dbReference type="PROSITE" id="PS50151"/>
    </source>
</evidence>
<dbReference type="Gene3D" id="3.40.1440.10">
    <property type="entry name" value="GIY-YIG endonuclease"/>
    <property type="match status" value="1"/>
</dbReference>
<dbReference type="InterPro" id="IPR035901">
    <property type="entry name" value="GIY-YIG_endonuc_sf"/>
</dbReference>
<dbReference type="SMART" id="SM00465">
    <property type="entry name" value="GIYc"/>
    <property type="match status" value="1"/>
</dbReference>
<evidence type="ECO:0000256" key="6">
    <source>
        <dbReference type="SAM" id="Coils"/>
    </source>
</evidence>
<evidence type="ECO:0000313" key="10">
    <source>
        <dbReference type="EMBL" id="OGN05400.1"/>
    </source>
</evidence>
<dbReference type="STRING" id="1802668.A2831_01535"/>
<keyword evidence="3" id="KW-0228">DNA excision</keyword>
<dbReference type="InterPro" id="IPR047296">
    <property type="entry name" value="GIY-YIG_UvrC_Cho"/>
</dbReference>
<gene>
    <name evidence="10" type="ORF">A2831_01535</name>
</gene>